<dbReference type="PANTHER" id="PTHR11909">
    <property type="entry name" value="CASEIN KINASE-RELATED"/>
    <property type="match status" value="1"/>
</dbReference>
<dbReference type="PROSITE" id="PS00107">
    <property type="entry name" value="PROTEIN_KINASE_ATP"/>
    <property type="match status" value="1"/>
</dbReference>
<dbReference type="STRING" id="5722.A2F5K1"/>
<feature type="binding site" evidence="4">
    <location>
        <position position="53"/>
    </location>
    <ligand>
        <name>ATP</name>
        <dbReference type="ChEBI" id="CHEBI:30616"/>
    </ligand>
</feature>
<dbReference type="PROSITE" id="PS50011">
    <property type="entry name" value="PROTEIN_KINASE_DOM"/>
    <property type="match status" value="1"/>
</dbReference>
<dbReference type="FunFam" id="1.10.510.10:FF:000886">
    <property type="entry name" value="CK1 family protein kinase"/>
    <property type="match status" value="1"/>
</dbReference>
<dbReference type="GO" id="GO:0004674">
    <property type="term" value="F:protein serine/threonine kinase activity"/>
    <property type="evidence" value="ECO:0000318"/>
    <property type="project" value="GO_Central"/>
</dbReference>
<dbReference type="SMART" id="SM00220">
    <property type="entry name" value="S_TKc"/>
    <property type="match status" value="1"/>
</dbReference>
<dbReference type="GO" id="GO:0005634">
    <property type="term" value="C:nucleus"/>
    <property type="evidence" value="ECO:0000318"/>
    <property type="project" value="GO_Central"/>
</dbReference>
<protein>
    <recommendedName>
        <fullName evidence="1">non-specific serine/threonine protein kinase</fullName>
        <ecNumber evidence="1">2.7.11.1</ecNumber>
    </recommendedName>
</protein>
<dbReference type="EMBL" id="DS113624">
    <property type="protein sequence ID" value="EAX99827.1"/>
    <property type="molecule type" value="Genomic_DNA"/>
</dbReference>
<reference evidence="8" key="1">
    <citation type="submission" date="2006-10" db="EMBL/GenBank/DDBJ databases">
        <authorList>
            <person name="Amadeo P."/>
            <person name="Zhao Q."/>
            <person name="Wortman J."/>
            <person name="Fraser-Liggett C."/>
            <person name="Carlton J."/>
        </authorList>
    </citation>
    <scope>NUCLEOTIDE SEQUENCE</scope>
    <source>
        <strain evidence="8">G3</strain>
    </source>
</reference>
<dbReference type="GO" id="GO:0005524">
    <property type="term" value="F:ATP binding"/>
    <property type="evidence" value="ECO:0007669"/>
    <property type="project" value="UniProtKB-UniRule"/>
</dbReference>
<keyword evidence="2 4" id="KW-0547">Nucleotide-binding</keyword>
<keyword evidence="8" id="KW-0418">Kinase</keyword>
<dbReference type="VEuPathDB" id="TrichDB:TVAGG3_0511260"/>
<dbReference type="InterPro" id="IPR008271">
    <property type="entry name" value="Ser/Thr_kinase_AS"/>
</dbReference>
<dbReference type="Gene3D" id="1.10.510.10">
    <property type="entry name" value="Transferase(Phosphotransferase) domain 1"/>
    <property type="match status" value="1"/>
</dbReference>
<dbReference type="InterPro" id="IPR000719">
    <property type="entry name" value="Prot_kinase_dom"/>
</dbReference>
<dbReference type="RefSeq" id="XP_001312757.1">
    <property type="nucleotide sequence ID" value="XM_001312756.1"/>
</dbReference>
<dbReference type="VEuPathDB" id="TrichDB:TVAG_088090"/>
<feature type="region of interest" description="Disordered" evidence="6">
    <location>
        <begin position="375"/>
        <end position="395"/>
    </location>
</feature>
<organism evidence="8 9">
    <name type="scientific">Trichomonas vaginalis (strain ATCC PRA-98 / G3)</name>
    <dbReference type="NCBI Taxonomy" id="412133"/>
    <lineage>
        <taxon>Eukaryota</taxon>
        <taxon>Metamonada</taxon>
        <taxon>Parabasalia</taxon>
        <taxon>Trichomonadida</taxon>
        <taxon>Trichomonadidae</taxon>
        <taxon>Trichomonas</taxon>
    </lineage>
</organism>
<evidence type="ECO:0000313" key="8">
    <source>
        <dbReference type="EMBL" id="EAX99827.1"/>
    </source>
</evidence>
<dbReference type="Pfam" id="PF00069">
    <property type="entry name" value="Pkinase"/>
    <property type="match status" value="1"/>
</dbReference>
<dbReference type="InterPro" id="IPR017441">
    <property type="entry name" value="Protein_kinase_ATP_BS"/>
</dbReference>
<dbReference type="InParanoid" id="A2F5K1"/>
<dbReference type="OrthoDB" id="5979581at2759"/>
<dbReference type="Proteomes" id="UP000001542">
    <property type="component" value="Unassembled WGS sequence"/>
</dbReference>
<evidence type="ECO:0000256" key="2">
    <source>
        <dbReference type="ARBA" id="ARBA00022741"/>
    </source>
</evidence>
<evidence type="ECO:0000256" key="5">
    <source>
        <dbReference type="RuleBase" id="RU000304"/>
    </source>
</evidence>
<evidence type="ECO:0000256" key="1">
    <source>
        <dbReference type="ARBA" id="ARBA00012513"/>
    </source>
</evidence>
<keyword evidence="3 4" id="KW-0067">ATP-binding</keyword>
<keyword evidence="5" id="KW-0723">Serine/threonine-protein kinase</keyword>
<dbReference type="GO" id="GO:0007165">
    <property type="term" value="P:signal transduction"/>
    <property type="evidence" value="ECO:0000318"/>
    <property type="project" value="GO_Central"/>
</dbReference>
<evidence type="ECO:0000256" key="6">
    <source>
        <dbReference type="SAM" id="MobiDB-lite"/>
    </source>
</evidence>
<dbReference type="PROSITE" id="PS00108">
    <property type="entry name" value="PROTEIN_KINASE_ST"/>
    <property type="match status" value="1"/>
</dbReference>
<evidence type="ECO:0000256" key="3">
    <source>
        <dbReference type="ARBA" id="ARBA00022840"/>
    </source>
</evidence>
<evidence type="ECO:0000259" key="7">
    <source>
        <dbReference type="PROSITE" id="PS50011"/>
    </source>
</evidence>
<dbReference type="KEGG" id="tva:4757645"/>
<dbReference type="SMR" id="A2F5K1"/>
<accession>A2F5K1</accession>
<dbReference type="OMA" id="DPDYDYM"/>
<dbReference type="AlphaFoldDB" id="A2F5K1"/>
<dbReference type="InterPro" id="IPR050235">
    <property type="entry name" value="CK1_Ser-Thr_kinase"/>
</dbReference>
<feature type="region of interest" description="Disordered" evidence="6">
    <location>
        <begin position="330"/>
        <end position="361"/>
    </location>
</feature>
<keyword evidence="8" id="KW-0808">Transferase</keyword>
<reference evidence="8" key="2">
    <citation type="journal article" date="2007" name="Science">
        <title>Draft genome sequence of the sexually transmitted pathogen Trichomonas vaginalis.</title>
        <authorList>
            <person name="Carlton J.M."/>
            <person name="Hirt R.P."/>
            <person name="Silva J.C."/>
            <person name="Delcher A.L."/>
            <person name="Schatz M."/>
            <person name="Zhao Q."/>
            <person name="Wortman J.R."/>
            <person name="Bidwell S.L."/>
            <person name="Alsmark U.C.M."/>
            <person name="Besteiro S."/>
            <person name="Sicheritz-Ponten T."/>
            <person name="Noel C.J."/>
            <person name="Dacks J.B."/>
            <person name="Foster P.G."/>
            <person name="Simillion C."/>
            <person name="Van de Peer Y."/>
            <person name="Miranda-Saavedra D."/>
            <person name="Barton G.J."/>
            <person name="Westrop G.D."/>
            <person name="Mueller S."/>
            <person name="Dessi D."/>
            <person name="Fiori P.L."/>
            <person name="Ren Q."/>
            <person name="Paulsen I."/>
            <person name="Zhang H."/>
            <person name="Bastida-Corcuera F.D."/>
            <person name="Simoes-Barbosa A."/>
            <person name="Brown M.T."/>
            <person name="Hayes R.D."/>
            <person name="Mukherjee M."/>
            <person name="Okumura C.Y."/>
            <person name="Schneider R."/>
            <person name="Smith A.J."/>
            <person name="Vanacova S."/>
            <person name="Villalvazo M."/>
            <person name="Haas B.J."/>
            <person name="Pertea M."/>
            <person name="Feldblyum T.V."/>
            <person name="Utterback T.R."/>
            <person name="Shu C.L."/>
            <person name="Osoegawa K."/>
            <person name="de Jong P.J."/>
            <person name="Hrdy I."/>
            <person name="Horvathova L."/>
            <person name="Zubacova Z."/>
            <person name="Dolezal P."/>
            <person name="Malik S.B."/>
            <person name="Logsdon J.M. Jr."/>
            <person name="Henze K."/>
            <person name="Gupta A."/>
            <person name="Wang C.C."/>
            <person name="Dunne R.L."/>
            <person name="Upcroft J.A."/>
            <person name="Upcroft P."/>
            <person name="White O."/>
            <person name="Salzberg S.L."/>
            <person name="Tang P."/>
            <person name="Chiu C.-H."/>
            <person name="Lee Y.-S."/>
            <person name="Embley T.M."/>
            <person name="Coombs G.H."/>
            <person name="Mottram J.C."/>
            <person name="Tachezy J."/>
            <person name="Fraser-Liggett C.M."/>
            <person name="Johnson P.J."/>
        </authorList>
    </citation>
    <scope>NUCLEOTIDE SEQUENCE [LARGE SCALE GENOMIC DNA]</scope>
    <source>
        <strain evidence="8">G3</strain>
    </source>
</reference>
<proteinExistence type="inferred from homology"/>
<evidence type="ECO:0000313" key="9">
    <source>
        <dbReference type="Proteomes" id="UP000001542"/>
    </source>
</evidence>
<dbReference type="eggNOG" id="KOG1164">
    <property type="taxonomic scope" value="Eukaryota"/>
</dbReference>
<dbReference type="EC" id="2.7.11.1" evidence="1"/>
<keyword evidence="9" id="KW-1185">Reference proteome</keyword>
<gene>
    <name evidence="8" type="ORF">TVAG_088090</name>
</gene>
<name>A2F5K1_TRIV3</name>
<feature type="domain" description="Protein kinase" evidence="7">
    <location>
        <begin position="24"/>
        <end position="298"/>
    </location>
</feature>
<evidence type="ECO:0000256" key="4">
    <source>
        <dbReference type="PROSITE-ProRule" id="PRU10141"/>
    </source>
</evidence>
<sequence length="395" mass="45173">MSESERSFLAHADIIPKDRIIGPYVVEEYIGHGGYSTIYKASDPDTRELLAIKLEPINAQKKAIEQESQYYKMVEGSQYFPKIFKIGSAPQYHYIAMELLGPSLSQLAKILPTHSYSIETTIRLSRQMLCAIIDVHQHGLIHRDIKPGNFLIRADATYPIVLIDFGLARKFRQEDGTHVEQRQKFGFAGTSNYAPLNAHEKMDLSRRDDLISWFYSVLELINGKLPWTGLSDKKQIEDMKRNITVSQLCSSLPEEYRQIYVYISNLQFDEDPNYEMMLSLINRAAIKAHCDEKVYEWYTIPQDKIKKVSKINLIPAGVFRPKYQSAEPEPAPITKLSGYDNTIIPPGQAKKEKKKEDPSLGLKQLDVGAYRVDYSQDPFATPPRSNVLPVKPKRK</sequence>
<dbReference type="InterPro" id="IPR011009">
    <property type="entry name" value="Kinase-like_dom_sf"/>
</dbReference>
<comment type="similarity">
    <text evidence="5">Belongs to the protein kinase superfamily.</text>
</comment>
<dbReference type="SUPFAM" id="SSF56112">
    <property type="entry name" value="Protein kinase-like (PK-like)"/>
    <property type="match status" value="1"/>
</dbReference>
<dbReference type="GO" id="GO:0005737">
    <property type="term" value="C:cytoplasm"/>
    <property type="evidence" value="ECO:0000318"/>
    <property type="project" value="GO_Central"/>
</dbReference>